<evidence type="ECO:0000313" key="2">
    <source>
        <dbReference type="Proteomes" id="UP000054370"/>
    </source>
</evidence>
<evidence type="ECO:0000313" key="1">
    <source>
        <dbReference type="EMBL" id="PNM67594.1"/>
    </source>
</evidence>
<protein>
    <recommendedName>
        <fullName evidence="3">Microcin J25-processing protein McjB C-terminal domain-containing protein</fullName>
    </recommendedName>
</protein>
<dbReference type="RefSeq" id="WP_005528074.1">
    <property type="nucleotide sequence ID" value="NZ_LMXV01000018.1"/>
</dbReference>
<keyword evidence="2" id="KW-1185">Reference proteome</keyword>
<accession>A0ABX4WVI3</accession>
<reference evidence="1" key="1">
    <citation type="submission" date="2017-12" db="EMBL/GenBank/DDBJ databases">
        <title>FDA dAtabase for Regulatory Grade micrObial Sequences (FDA-ARGOS): Supporting development and validation of Infectious Disease Dx tests.</title>
        <authorList>
            <person name="Hoffmann M."/>
            <person name="Allard M."/>
            <person name="Evans P."/>
            <person name="Brown E."/>
            <person name="Tallon L.J."/>
            <person name="Sadzewicz L."/>
            <person name="Sengamalay N."/>
            <person name="Ott S."/>
            <person name="Godinez A."/>
            <person name="Nagaraj S."/>
            <person name="Vavikolanu K."/>
            <person name="Aluvathingal J."/>
            <person name="Nadendla S."/>
            <person name="Hobson J."/>
            <person name="Sichtig H."/>
        </authorList>
    </citation>
    <scope>NUCLEOTIDE SEQUENCE [LARGE SCALE GENOMIC DNA]</scope>
    <source>
        <strain evidence="1">FDAARGOS_118</strain>
    </source>
</reference>
<name>A0ABX4WVI3_VIBVL</name>
<dbReference type="GeneID" id="93954688"/>
<evidence type="ECO:0008006" key="3">
    <source>
        <dbReference type="Google" id="ProtNLM"/>
    </source>
</evidence>
<sequence length="152" mass="17186">MENSIINEIKKIRAVLESIDKSEFHSNTSFYQCLNGFPGGCCGDTSQLLGLFLKQNYDKDCTYVSARGLGNNREQSHAWLQCDGYIIDITADQFNSIGYNLDKVIISESSEFHENFSRVEKFKLNVDKLSQTPIPSVLNQVNERMQSATFAL</sequence>
<gene>
    <name evidence="1" type="ORF">AL548_015460</name>
</gene>
<comment type="caution">
    <text evidence="1">The sequence shown here is derived from an EMBL/GenBank/DDBJ whole genome shotgun (WGS) entry which is preliminary data.</text>
</comment>
<dbReference type="EMBL" id="LOSH02000004">
    <property type="protein sequence ID" value="PNM67594.1"/>
    <property type="molecule type" value="Genomic_DNA"/>
</dbReference>
<dbReference type="Proteomes" id="UP000054370">
    <property type="component" value="Unassembled WGS sequence"/>
</dbReference>
<organism evidence="1 2">
    <name type="scientific">Vibrio vulnificus</name>
    <dbReference type="NCBI Taxonomy" id="672"/>
    <lineage>
        <taxon>Bacteria</taxon>
        <taxon>Pseudomonadati</taxon>
        <taxon>Pseudomonadota</taxon>
        <taxon>Gammaproteobacteria</taxon>
        <taxon>Vibrionales</taxon>
        <taxon>Vibrionaceae</taxon>
        <taxon>Vibrio</taxon>
    </lineage>
</organism>
<proteinExistence type="predicted"/>